<dbReference type="Pfam" id="PF00076">
    <property type="entry name" value="RRM_1"/>
    <property type="match status" value="1"/>
</dbReference>
<feature type="compositionally biased region" description="Basic and acidic residues" evidence="3">
    <location>
        <begin position="104"/>
        <end position="123"/>
    </location>
</feature>
<dbReference type="GO" id="GO:0003723">
    <property type="term" value="F:RNA binding"/>
    <property type="evidence" value="ECO:0007669"/>
    <property type="project" value="UniProtKB-UniRule"/>
</dbReference>
<proteinExistence type="predicted"/>
<dbReference type="PANTHER" id="PTHR10501">
    <property type="entry name" value="U1 SMALL NUCLEAR RIBONUCLEOPROTEIN A/U2 SMALL NUCLEAR RIBONUCLEOPROTEIN B"/>
    <property type="match status" value="1"/>
</dbReference>
<dbReference type="Gene3D" id="3.30.70.330">
    <property type="match status" value="1"/>
</dbReference>
<gene>
    <name evidence="5" type="ORF">AXG93_2490s1210</name>
</gene>
<feature type="domain" description="RRM" evidence="4">
    <location>
        <begin position="222"/>
        <end position="303"/>
    </location>
</feature>
<comment type="caution">
    <text evidence="5">The sequence shown here is derived from an EMBL/GenBank/DDBJ whole genome shotgun (WGS) entry which is preliminary data.</text>
</comment>
<evidence type="ECO:0000313" key="5">
    <source>
        <dbReference type="EMBL" id="OAE28331.1"/>
    </source>
</evidence>
<dbReference type="InterPro" id="IPR035979">
    <property type="entry name" value="RBD_domain_sf"/>
</dbReference>
<accession>A0A176W6U7</accession>
<keyword evidence="1 2" id="KW-0694">RNA-binding</keyword>
<dbReference type="Proteomes" id="UP000077202">
    <property type="component" value="Unassembled WGS sequence"/>
</dbReference>
<organism evidence="5 6">
    <name type="scientific">Marchantia polymorpha subsp. ruderalis</name>
    <dbReference type="NCBI Taxonomy" id="1480154"/>
    <lineage>
        <taxon>Eukaryota</taxon>
        <taxon>Viridiplantae</taxon>
        <taxon>Streptophyta</taxon>
        <taxon>Embryophyta</taxon>
        <taxon>Marchantiophyta</taxon>
        <taxon>Marchantiopsida</taxon>
        <taxon>Marchantiidae</taxon>
        <taxon>Marchantiales</taxon>
        <taxon>Marchantiaceae</taxon>
        <taxon>Marchantia</taxon>
    </lineage>
</organism>
<dbReference type="SMART" id="SM00360">
    <property type="entry name" value="RRM"/>
    <property type="match status" value="1"/>
</dbReference>
<feature type="compositionally biased region" description="Basic and acidic residues" evidence="3">
    <location>
        <begin position="323"/>
        <end position="339"/>
    </location>
</feature>
<feature type="region of interest" description="Disordered" evidence="3">
    <location>
        <begin position="1"/>
        <end position="33"/>
    </location>
</feature>
<protein>
    <recommendedName>
        <fullName evidence="4">RRM domain-containing protein</fullName>
    </recommendedName>
</protein>
<dbReference type="SUPFAM" id="SSF54928">
    <property type="entry name" value="RNA-binding domain, RBD"/>
    <property type="match status" value="1"/>
</dbReference>
<evidence type="ECO:0000256" key="3">
    <source>
        <dbReference type="SAM" id="MobiDB-lite"/>
    </source>
</evidence>
<evidence type="ECO:0000256" key="2">
    <source>
        <dbReference type="PROSITE-ProRule" id="PRU00176"/>
    </source>
</evidence>
<dbReference type="PROSITE" id="PS50102">
    <property type="entry name" value="RRM"/>
    <property type="match status" value="1"/>
</dbReference>
<dbReference type="AlphaFoldDB" id="A0A176W6U7"/>
<evidence type="ECO:0000259" key="4">
    <source>
        <dbReference type="PROSITE" id="PS50102"/>
    </source>
</evidence>
<evidence type="ECO:0000313" key="6">
    <source>
        <dbReference type="Proteomes" id="UP000077202"/>
    </source>
</evidence>
<dbReference type="InterPro" id="IPR000504">
    <property type="entry name" value="RRM_dom"/>
</dbReference>
<evidence type="ECO:0000256" key="1">
    <source>
        <dbReference type="ARBA" id="ARBA00022884"/>
    </source>
</evidence>
<name>A0A176W6U7_MARPO</name>
<reference evidence="5" key="1">
    <citation type="submission" date="2016-03" db="EMBL/GenBank/DDBJ databases">
        <title>Mechanisms controlling the formation of the plant cell surface in tip-growing cells are functionally conserved among land plants.</title>
        <authorList>
            <person name="Honkanen S."/>
            <person name="Jones V.A."/>
            <person name="Morieri G."/>
            <person name="Champion C."/>
            <person name="Hetherington A.J."/>
            <person name="Kelly S."/>
            <person name="Saint-Marcoux D."/>
            <person name="Proust H."/>
            <person name="Prescott H."/>
            <person name="Dolan L."/>
        </authorList>
    </citation>
    <scope>NUCLEOTIDE SEQUENCE [LARGE SCALE GENOMIC DNA]</scope>
    <source>
        <tissue evidence="5">Whole gametophyte</tissue>
    </source>
</reference>
<dbReference type="InterPro" id="IPR012677">
    <property type="entry name" value="Nucleotide-bd_a/b_plait_sf"/>
</dbReference>
<sequence>MGDYGGAWRGADTRRVPSPAAKRTRRDYGDYGPSKARCRALRGRFVDLARGDSCVLNVEGPVVSREFGDRTDDVPPARGAYGSARGGAGVVPAVGHDVGGYTPRGERYDDGRGAPRGGWREPDALGGTTDLMGYGGGAIGNDLAITGGPGMGLSGVPGAGSLQNLGLGGLGEDPALLGPGGRMVGIDVGLGGRQGNLGLNGVTQEPEVLHGGLDMLPPDASSTLFVDGLPLDCSRREAAHIFRPFIGFKEVRLVHKDAKRVVLCFVEFADARCAATALEALQGYKFDETDPDSYALRLSFARHPGPRGPPPRDEAYRGGGGRGTRDSYDAGDRRRGARR</sequence>
<feature type="region of interest" description="Disordered" evidence="3">
    <location>
        <begin position="297"/>
        <end position="339"/>
    </location>
</feature>
<dbReference type="CDD" id="cd21618">
    <property type="entry name" value="RRM_AtNSRA_like"/>
    <property type="match status" value="1"/>
</dbReference>
<keyword evidence="6" id="KW-1185">Reference proteome</keyword>
<dbReference type="EMBL" id="LVLJ01001741">
    <property type="protein sequence ID" value="OAE28331.1"/>
    <property type="molecule type" value="Genomic_DNA"/>
</dbReference>
<feature type="region of interest" description="Disordered" evidence="3">
    <location>
        <begin position="94"/>
        <end position="125"/>
    </location>
</feature>